<dbReference type="GO" id="GO:0010181">
    <property type="term" value="F:FMN binding"/>
    <property type="evidence" value="ECO:0007669"/>
    <property type="project" value="UniProtKB-UniRule"/>
</dbReference>
<evidence type="ECO:0000256" key="3">
    <source>
        <dbReference type="HAMAP-Rule" id="MF_02225"/>
    </source>
</evidence>
<dbReference type="EMBL" id="FQXI01000009">
    <property type="protein sequence ID" value="SHH44000.1"/>
    <property type="molecule type" value="Genomic_DNA"/>
</dbReference>
<keyword evidence="3 4" id="KW-0436">Ligase</keyword>
<dbReference type="HAMAP" id="MF_02225">
    <property type="entry name" value="CoaBC"/>
    <property type="match status" value="1"/>
</dbReference>
<evidence type="ECO:0000259" key="6">
    <source>
        <dbReference type="Pfam" id="PF04127"/>
    </source>
</evidence>
<keyword evidence="3" id="KW-0511">Multifunctional enzyme</keyword>
<comment type="similarity">
    <text evidence="3 4">In the N-terminal section; belongs to the HFCD (homo-oligomeric flavin containing Cys decarboxylase) superfamily.</text>
</comment>
<dbReference type="InterPro" id="IPR036551">
    <property type="entry name" value="Flavin_trans-like"/>
</dbReference>
<dbReference type="GO" id="GO:0004633">
    <property type="term" value="F:phosphopantothenoylcysteine decarboxylase activity"/>
    <property type="evidence" value="ECO:0007669"/>
    <property type="project" value="UniProtKB-UniRule"/>
</dbReference>
<dbReference type="GO" id="GO:0046872">
    <property type="term" value="F:metal ion binding"/>
    <property type="evidence" value="ECO:0007669"/>
    <property type="project" value="UniProtKB-KW"/>
</dbReference>
<comment type="function">
    <text evidence="3">Catalyzes two sequential steps in the biosynthesis of coenzyme A. In the first step cysteine is conjugated to 4'-phosphopantothenate to form 4-phosphopantothenoylcysteine. In the second step the latter compound is decarboxylated to form 4'-phosphopantotheine.</text>
</comment>
<evidence type="ECO:0000259" key="5">
    <source>
        <dbReference type="Pfam" id="PF02441"/>
    </source>
</evidence>
<feature type="active site" description="Proton donor" evidence="3">
    <location>
        <position position="157"/>
    </location>
</feature>
<reference evidence="7 8" key="1">
    <citation type="submission" date="2016-11" db="EMBL/GenBank/DDBJ databases">
        <authorList>
            <person name="Jaros S."/>
            <person name="Januszkiewicz K."/>
            <person name="Wedrychowicz H."/>
        </authorList>
    </citation>
    <scope>NUCLEOTIDE SEQUENCE [LARGE SCALE GENOMIC DNA]</scope>
    <source>
        <strain evidence="7 8">DSM 21120</strain>
    </source>
</reference>
<dbReference type="EC" id="6.3.2.5" evidence="3"/>
<keyword evidence="3 4" id="KW-0288">FMN</keyword>
<dbReference type="NCBIfam" id="TIGR00521">
    <property type="entry name" value="coaBC_dfp"/>
    <property type="match status" value="1"/>
</dbReference>
<evidence type="ECO:0000256" key="1">
    <source>
        <dbReference type="ARBA" id="ARBA00022793"/>
    </source>
</evidence>
<gene>
    <name evidence="3" type="primary">coaBC</name>
    <name evidence="7" type="ORF">SAMN02745245_01333</name>
</gene>
<dbReference type="AlphaFoldDB" id="A0A1M5T062"/>
<comment type="pathway">
    <text evidence="3 4">Cofactor biosynthesis; coenzyme A biosynthesis; CoA from (R)-pantothenate: step 3/5.</text>
</comment>
<dbReference type="GO" id="GO:0071513">
    <property type="term" value="C:phosphopantothenoylcysteine decarboxylase complex"/>
    <property type="evidence" value="ECO:0007669"/>
    <property type="project" value="TreeGrafter"/>
</dbReference>
<dbReference type="Pfam" id="PF04127">
    <property type="entry name" value="DFP"/>
    <property type="match status" value="1"/>
</dbReference>
<feature type="binding site" evidence="3">
    <location>
        <position position="341"/>
    </location>
    <ligand>
        <name>CTP</name>
        <dbReference type="ChEBI" id="CHEBI:37563"/>
    </ligand>
</feature>
<comment type="pathway">
    <text evidence="3 4">Cofactor biosynthesis; coenzyme A biosynthesis; CoA from (R)-pantothenate: step 2/5.</text>
</comment>
<comment type="catalytic activity">
    <reaction evidence="3 4">
        <text>(R)-4'-phosphopantothenate + L-cysteine + CTP = N-[(R)-4-phosphopantothenoyl]-L-cysteine + CMP + diphosphate + H(+)</text>
        <dbReference type="Rhea" id="RHEA:19397"/>
        <dbReference type="ChEBI" id="CHEBI:10986"/>
        <dbReference type="ChEBI" id="CHEBI:15378"/>
        <dbReference type="ChEBI" id="CHEBI:33019"/>
        <dbReference type="ChEBI" id="CHEBI:35235"/>
        <dbReference type="ChEBI" id="CHEBI:37563"/>
        <dbReference type="ChEBI" id="CHEBI:59458"/>
        <dbReference type="ChEBI" id="CHEBI:60377"/>
        <dbReference type="EC" id="6.3.2.5"/>
    </reaction>
</comment>
<comment type="function">
    <text evidence="4">Catalyzes two steps in the biosynthesis of coenzyme A. In the first step cysteine is conjugated to 4'-phosphopantothenate to form 4-phosphopantothenoylcysteine, in the latter compound is decarboxylated to form 4'-phosphopantotheine.</text>
</comment>
<dbReference type="Gene3D" id="3.40.50.1950">
    <property type="entry name" value="Flavin prenyltransferase-like"/>
    <property type="match status" value="1"/>
</dbReference>
<dbReference type="SUPFAM" id="SSF52507">
    <property type="entry name" value="Homo-oligomeric flavin-containing Cys decarboxylases, HFCD"/>
    <property type="match status" value="1"/>
</dbReference>
<comment type="cofactor">
    <cofactor evidence="3">
        <name>FMN</name>
        <dbReference type="ChEBI" id="CHEBI:58210"/>
    </cofactor>
    <text evidence="3">Binds 1 FMN per subunit.</text>
</comment>
<keyword evidence="3 4" id="KW-0285">Flavoprotein</keyword>
<feature type="domain" description="Flavoprotein" evidence="5">
    <location>
        <begin position="5"/>
        <end position="173"/>
    </location>
</feature>
<dbReference type="InterPro" id="IPR003382">
    <property type="entry name" value="Flavoprotein"/>
</dbReference>
<proteinExistence type="inferred from homology"/>
<feature type="region of interest" description="Phosphopantothenate--cysteine ligase" evidence="3">
    <location>
        <begin position="189"/>
        <end position="400"/>
    </location>
</feature>
<name>A0A1M5T062_9FIRM</name>
<comment type="cofactor">
    <cofactor evidence="3">
        <name>Mg(2+)</name>
        <dbReference type="ChEBI" id="CHEBI:18420"/>
    </cofactor>
</comment>
<dbReference type="SUPFAM" id="SSF102645">
    <property type="entry name" value="CoaB-like"/>
    <property type="match status" value="1"/>
</dbReference>
<dbReference type="PANTHER" id="PTHR14359:SF6">
    <property type="entry name" value="PHOSPHOPANTOTHENOYLCYSTEINE DECARBOXYLASE"/>
    <property type="match status" value="1"/>
</dbReference>
<comment type="caution">
    <text evidence="3">Lacks conserved residue(s) required for the propagation of feature annotation.</text>
</comment>
<keyword evidence="3" id="KW-0460">Magnesium</keyword>
<dbReference type="GO" id="GO:0004632">
    <property type="term" value="F:phosphopantothenate--cysteine ligase activity"/>
    <property type="evidence" value="ECO:0007669"/>
    <property type="project" value="UniProtKB-UniRule"/>
</dbReference>
<evidence type="ECO:0000313" key="8">
    <source>
        <dbReference type="Proteomes" id="UP000184032"/>
    </source>
</evidence>
<evidence type="ECO:0000256" key="4">
    <source>
        <dbReference type="RuleBase" id="RU364078"/>
    </source>
</evidence>
<dbReference type="Proteomes" id="UP000184032">
    <property type="component" value="Unassembled WGS sequence"/>
</dbReference>
<dbReference type="EC" id="4.1.1.36" evidence="3"/>
<dbReference type="UniPathway" id="UPA00241">
    <property type="reaction ID" value="UER00353"/>
</dbReference>
<dbReference type="Gene3D" id="3.40.50.10300">
    <property type="entry name" value="CoaB-like"/>
    <property type="match status" value="1"/>
</dbReference>
<evidence type="ECO:0000313" key="7">
    <source>
        <dbReference type="EMBL" id="SHH44000.1"/>
    </source>
</evidence>
<feature type="binding site" evidence="3">
    <location>
        <position position="277"/>
    </location>
    <ligand>
        <name>CTP</name>
        <dbReference type="ChEBI" id="CHEBI:37563"/>
    </ligand>
</feature>
<dbReference type="GO" id="GO:0015941">
    <property type="term" value="P:pantothenate catabolic process"/>
    <property type="evidence" value="ECO:0007669"/>
    <property type="project" value="InterPro"/>
</dbReference>
<protein>
    <recommendedName>
        <fullName evidence="3">Coenzyme A biosynthesis bifunctional protein CoaBC</fullName>
    </recommendedName>
    <alternativeName>
        <fullName evidence="3">DNA/pantothenate metabolism flavoprotein</fullName>
    </alternativeName>
    <alternativeName>
        <fullName evidence="3">Phosphopantothenoylcysteine synthetase/decarboxylase</fullName>
        <shortName evidence="3">PPCS-PPCDC</shortName>
    </alternativeName>
    <domain>
        <recommendedName>
            <fullName evidence="3">Phosphopantothenoylcysteine decarboxylase</fullName>
            <shortName evidence="3">PPC decarboxylase</shortName>
            <shortName evidence="3">PPC-DC</shortName>
            <ecNumber evidence="3">4.1.1.36</ecNumber>
        </recommendedName>
        <alternativeName>
            <fullName evidence="3">CoaC</fullName>
        </alternativeName>
    </domain>
    <domain>
        <recommendedName>
            <fullName evidence="3">Phosphopantothenate--cysteine ligase</fullName>
            <ecNumber evidence="3">6.3.2.5</ecNumber>
        </recommendedName>
        <alternativeName>
            <fullName evidence="3">CoaB</fullName>
        </alternativeName>
        <alternativeName>
            <fullName evidence="3">Phosphopantothenoylcysteine synthetase</fullName>
            <shortName evidence="3">PPC synthetase</shortName>
            <shortName evidence="3">PPC-S</shortName>
        </alternativeName>
    </domain>
</protein>
<evidence type="ECO:0000256" key="2">
    <source>
        <dbReference type="ARBA" id="ARBA00023239"/>
    </source>
</evidence>
<organism evidence="7 8">
    <name type="scientific">Anaerosphaera aminiphila DSM 21120</name>
    <dbReference type="NCBI Taxonomy" id="1120995"/>
    <lineage>
        <taxon>Bacteria</taxon>
        <taxon>Bacillati</taxon>
        <taxon>Bacillota</taxon>
        <taxon>Tissierellia</taxon>
        <taxon>Tissierellales</taxon>
        <taxon>Peptoniphilaceae</taxon>
        <taxon>Anaerosphaera</taxon>
    </lineage>
</organism>
<dbReference type="STRING" id="1120995.SAMN02745245_01333"/>
<keyword evidence="3" id="KW-0479">Metal-binding</keyword>
<dbReference type="GO" id="GO:0015937">
    <property type="term" value="P:coenzyme A biosynthetic process"/>
    <property type="evidence" value="ECO:0007669"/>
    <property type="project" value="UniProtKB-UniRule"/>
</dbReference>
<dbReference type="InterPro" id="IPR035929">
    <property type="entry name" value="CoaB-like_sf"/>
</dbReference>
<feature type="binding site" evidence="3">
    <location>
        <position position="323"/>
    </location>
    <ligand>
        <name>CTP</name>
        <dbReference type="ChEBI" id="CHEBI:37563"/>
    </ligand>
</feature>
<sequence>MLKDKNILLGVTGGIAAYKSASIVSLLKKQGANVKVVMTKAACEFVTPLTFQTMSNNEVHIEMFDQLMNMDVEHVSLAKWADVILVAPCTANTIGKIANGICDNLLTTVLMASRSKVILAPAMNTYMLNNTNNQENIKKLKNQGVVVLDTQRDLLACNDIGEGKMLEPEELVKIVDFELTEKDLIGKRVVVTSGPTIEEIDPVRYLTNHSSGKMGYAIAGEAKKRGAFVTLISGPTSIEPPFVDEFIRIKSTQDMYNAVEESFDNCDVLIKAAAPADYSPKYYSDEKIKKTGESNLNCLELKQNIDIAKHFGSLKKDQIIVGFAAESSDEIKYGKSKLKSKNLDLIVVNNIKQKGAGFKSDTNIVSIIDKDENVESLGTMSKKDLANEILNKIGKLLKAR</sequence>
<feature type="domain" description="DNA/pantothenate metabolism flavoprotein C-terminal" evidence="6">
    <location>
        <begin position="185"/>
        <end position="395"/>
    </location>
</feature>
<feature type="binding site" evidence="3">
    <location>
        <position position="337"/>
    </location>
    <ligand>
        <name>CTP</name>
        <dbReference type="ChEBI" id="CHEBI:37563"/>
    </ligand>
</feature>
<comment type="similarity">
    <text evidence="3 4">In the C-terminal section; belongs to the PPC synthetase family.</text>
</comment>
<dbReference type="InterPro" id="IPR005252">
    <property type="entry name" value="CoaBC"/>
</dbReference>
<dbReference type="RefSeq" id="WP_073184916.1">
    <property type="nucleotide sequence ID" value="NZ_FQXI01000009.1"/>
</dbReference>
<keyword evidence="8" id="KW-1185">Reference proteome</keyword>
<feature type="binding site" evidence="3">
    <location>
        <position position="287"/>
    </location>
    <ligand>
        <name>CTP</name>
        <dbReference type="ChEBI" id="CHEBI:37563"/>
    </ligand>
</feature>
<dbReference type="PANTHER" id="PTHR14359">
    <property type="entry name" value="HOMO-OLIGOMERIC FLAVIN CONTAINING CYS DECARBOXYLASE FAMILY"/>
    <property type="match status" value="1"/>
</dbReference>
<keyword evidence="2 3" id="KW-0456">Lyase</keyword>
<dbReference type="Pfam" id="PF02441">
    <property type="entry name" value="Flavoprotein"/>
    <property type="match status" value="1"/>
</dbReference>
<dbReference type="OrthoDB" id="9802554at2"/>
<feature type="region of interest" description="Phosphopantothenoylcysteine decarboxylase" evidence="3">
    <location>
        <begin position="1"/>
        <end position="188"/>
    </location>
</feature>
<dbReference type="InterPro" id="IPR007085">
    <property type="entry name" value="DNA/pantothenate-metab_flavo_C"/>
</dbReference>
<keyword evidence="1 3" id="KW-0210">Decarboxylase</keyword>
<comment type="catalytic activity">
    <reaction evidence="3 4">
        <text>N-[(R)-4-phosphopantothenoyl]-L-cysteine + H(+) = (R)-4'-phosphopantetheine + CO2</text>
        <dbReference type="Rhea" id="RHEA:16793"/>
        <dbReference type="ChEBI" id="CHEBI:15378"/>
        <dbReference type="ChEBI" id="CHEBI:16526"/>
        <dbReference type="ChEBI" id="CHEBI:59458"/>
        <dbReference type="ChEBI" id="CHEBI:61723"/>
        <dbReference type="EC" id="4.1.1.36"/>
    </reaction>
</comment>
<accession>A0A1M5T062</accession>